<evidence type="ECO:0000256" key="1">
    <source>
        <dbReference type="SAM" id="Phobius"/>
    </source>
</evidence>
<evidence type="ECO:0000313" key="3">
    <source>
        <dbReference type="Proteomes" id="UP000619078"/>
    </source>
</evidence>
<evidence type="ECO:0000313" key="2">
    <source>
        <dbReference type="EMBL" id="MBD1391617.1"/>
    </source>
</evidence>
<dbReference type="EMBL" id="JACWMX010000001">
    <property type="protein sequence ID" value="MBD1391617.1"/>
    <property type="molecule type" value="Genomic_DNA"/>
</dbReference>
<proteinExistence type="predicted"/>
<dbReference type="AlphaFoldDB" id="A0A926S0D6"/>
<keyword evidence="3" id="KW-1185">Reference proteome</keyword>
<name>A0A926S0D6_9SPHI</name>
<gene>
    <name evidence="2" type="ORF">IDJ76_00775</name>
</gene>
<organism evidence="2 3">
    <name type="scientific">Mucilaginibacter glaciei</name>
    <dbReference type="NCBI Taxonomy" id="2772109"/>
    <lineage>
        <taxon>Bacteria</taxon>
        <taxon>Pseudomonadati</taxon>
        <taxon>Bacteroidota</taxon>
        <taxon>Sphingobacteriia</taxon>
        <taxon>Sphingobacteriales</taxon>
        <taxon>Sphingobacteriaceae</taxon>
        <taxon>Mucilaginibacter</taxon>
    </lineage>
</organism>
<sequence>MRNKDRLIHLTNIQLWLTVLSISITLFFSYQAFRASIHTNLQQEFIDKPRFFIADVDARYKNSSVEVRFQLMNFGKTPVSIDNMELLAYDKAKAFFKYDYTLGPSDLIGDLVSQPEITLPKKVFERNQSIFCLKVYYYFLDKSKLIKYISFFRWSRMSNGRFTYNAVSPSDIKSFENQIELVAQSDPQIIDSTAVFITQ</sequence>
<dbReference type="RefSeq" id="WP_191159728.1">
    <property type="nucleotide sequence ID" value="NZ_JACWMX010000001.1"/>
</dbReference>
<keyword evidence="1" id="KW-1133">Transmembrane helix</keyword>
<reference evidence="2" key="1">
    <citation type="submission" date="2020-09" db="EMBL/GenBank/DDBJ databases">
        <title>Novel species of Mucilaginibacter isolated from a glacier on the Tibetan Plateau.</title>
        <authorList>
            <person name="Liu Q."/>
            <person name="Xin Y.-H."/>
        </authorList>
    </citation>
    <scope>NUCLEOTIDE SEQUENCE</scope>
    <source>
        <strain evidence="2">ZB1P21</strain>
    </source>
</reference>
<comment type="caution">
    <text evidence="2">The sequence shown here is derived from an EMBL/GenBank/DDBJ whole genome shotgun (WGS) entry which is preliminary data.</text>
</comment>
<dbReference type="Proteomes" id="UP000619078">
    <property type="component" value="Unassembled WGS sequence"/>
</dbReference>
<keyword evidence="1" id="KW-0472">Membrane</keyword>
<keyword evidence="1" id="KW-0812">Transmembrane</keyword>
<accession>A0A926S0D6</accession>
<feature type="transmembrane region" description="Helical" evidence="1">
    <location>
        <begin position="12"/>
        <end position="33"/>
    </location>
</feature>
<protein>
    <submittedName>
        <fullName evidence="2">Uncharacterized protein</fullName>
    </submittedName>
</protein>